<evidence type="ECO:0000313" key="3">
    <source>
        <dbReference type="EnsemblPlants" id="KEH37347"/>
    </source>
</evidence>
<dbReference type="EMBL" id="CM001218">
    <property type="protein sequence ID" value="KEH37347.1"/>
    <property type="molecule type" value="Genomic_DNA"/>
</dbReference>
<proteinExistence type="predicted"/>
<dbReference type="HOGENOM" id="CLU_2926039_0_0_1"/>
<dbReference type="EnsemblPlants" id="KEH37347">
    <property type="protein sequence ID" value="KEH37347"/>
    <property type="gene ID" value="MTR_2g437930"/>
</dbReference>
<reference evidence="2 4" key="1">
    <citation type="journal article" date="2011" name="Nature">
        <title>The Medicago genome provides insight into the evolution of rhizobial symbioses.</title>
        <authorList>
            <person name="Young N.D."/>
            <person name="Debelle F."/>
            <person name="Oldroyd G.E."/>
            <person name="Geurts R."/>
            <person name="Cannon S.B."/>
            <person name="Udvardi M.K."/>
            <person name="Benedito V.A."/>
            <person name="Mayer K.F."/>
            <person name="Gouzy J."/>
            <person name="Schoof H."/>
            <person name="Van de Peer Y."/>
            <person name="Proost S."/>
            <person name="Cook D.R."/>
            <person name="Meyers B.C."/>
            <person name="Spannagl M."/>
            <person name="Cheung F."/>
            <person name="De Mita S."/>
            <person name="Krishnakumar V."/>
            <person name="Gundlach H."/>
            <person name="Zhou S."/>
            <person name="Mudge J."/>
            <person name="Bharti A.K."/>
            <person name="Murray J.D."/>
            <person name="Naoumkina M.A."/>
            <person name="Rosen B."/>
            <person name="Silverstein K.A."/>
            <person name="Tang H."/>
            <person name="Rombauts S."/>
            <person name="Zhao P.X."/>
            <person name="Zhou P."/>
            <person name="Barbe V."/>
            <person name="Bardou P."/>
            <person name="Bechner M."/>
            <person name="Bellec A."/>
            <person name="Berger A."/>
            <person name="Berges H."/>
            <person name="Bidwell S."/>
            <person name="Bisseling T."/>
            <person name="Choisne N."/>
            <person name="Couloux A."/>
            <person name="Denny R."/>
            <person name="Deshpande S."/>
            <person name="Dai X."/>
            <person name="Doyle J.J."/>
            <person name="Dudez A.M."/>
            <person name="Farmer A.D."/>
            <person name="Fouteau S."/>
            <person name="Franken C."/>
            <person name="Gibelin C."/>
            <person name="Gish J."/>
            <person name="Goldstein S."/>
            <person name="Gonzalez A.J."/>
            <person name="Green P.J."/>
            <person name="Hallab A."/>
            <person name="Hartog M."/>
            <person name="Hua A."/>
            <person name="Humphray S.J."/>
            <person name="Jeong D.H."/>
            <person name="Jing Y."/>
            <person name="Jocker A."/>
            <person name="Kenton S.M."/>
            <person name="Kim D.J."/>
            <person name="Klee K."/>
            <person name="Lai H."/>
            <person name="Lang C."/>
            <person name="Lin S."/>
            <person name="Macmil S.L."/>
            <person name="Magdelenat G."/>
            <person name="Matthews L."/>
            <person name="McCorrison J."/>
            <person name="Monaghan E.L."/>
            <person name="Mun J.H."/>
            <person name="Najar F.Z."/>
            <person name="Nicholson C."/>
            <person name="Noirot C."/>
            <person name="O'Bleness M."/>
            <person name="Paule C.R."/>
            <person name="Poulain J."/>
            <person name="Prion F."/>
            <person name="Qin B."/>
            <person name="Qu C."/>
            <person name="Retzel E.F."/>
            <person name="Riddle C."/>
            <person name="Sallet E."/>
            <person name="Samain S."/>
            <person name="Samson N."/>
            <person name="Sanders I."/>
            <person name="Saurat O."/>
            <person name="Scarpelli C."/>
            <person name="Schiex T."/>
            <person name="Segurens B."/>
            <person name="Severin A.J."/>
            <person name="Sherrier D.J."/>
            <person name="Shi R."/>
            <person name="Sims S."/>
            <person name="Singer S.R."/>
            <person name="Sinharoy S."/>
            <person name="Sterck L."/>
            <person name="Viollet A."/>
            <person name="Wang B.B."/>
            <person name="Wang K."/>
            <person name="Wang M."/>
            <person name="Wang X."/>
            <person name="Warfsmann J."/>
            <person name="Weissenbach J."/>
            <person name="White D.D."/>
            <person name="White J.D."/>
            <person name="Wiley G.B."/>
            <person name="Wincker P."/>
            <person name="Xing Y."/>
            <person name="Yang L."/>
            <person name="Yao Z."/>
            <person name="Ying F."/>
            <person name="Zhai J."/>
            <person name="Zhou L."/>
            <person name="Zuber A."/>
            <person name="Denarie J."/>
            <person name="Dixon R.A."/>
            <person name="May G.D."/>
            <person name="Schwartz D.C."/>
            <person name="Rogers J."/>
            <person name="Quetier F."/>
            <person name="Town C.D."/>
            <person name="Roe B.A."/>
        </authorList>
    </citation>
    <scope>NUCLEOTIDE SEQUENCE [LARGE SCALE GENOMIC DNA]</scope>
    <source>
        <strain evidence="2">A17</strain>
        <strain evidence="3 4">cv. Jemalong A17</strain>
    </source>
</reference>
<keyword evidence="4" id="KW-1185">Reference proteome</keyword>
<sequence length="61" mass="6958">MSIIEKKKAQRVTAPKSTSMCDKQGLNLEPMNRNENWAWLEHLPNKISMSNSQEMATLLPS</sequence>
<dbReference type="Proteomes" id="UP000002051">
    <property type="component" value="Chromosome 2"/>
</dbReference>
<organism evidence="2 4">
    <name type="scientific">Medicago truncatula</name>
    <name type="common">Barrel medic</name>
    <name type="synonym">Medicago tribuloides</name>
    <dbReference type="NCBI Taxonomy" id="3880"/>
    <lineage>
        <taxon>Eukaryota</taxon>
        <taxon>Viridiplantae</taxon>
        <taxon>Streptophyta</taxon>
        <taxon>Embryophyta</taxon>
        <taxon>Tracheophyta</taxon>
        <taxon>Spermatophyta</taxon>
        <taxon>Magnoliopsida</taxon>
        <taxon>eudicotyledons</taxon>
        <taxon>Gunneridae</taxon>
        <taxon>Pentapetalae</taxon>
        <taxon>rosids</taxon>
        <taxon>fabids</taxon>
        <taxon>Fabales</taxon>
        <taxon>Fabaceae</taxon>
        <taxon>Papilionoideae</taxon>
        <taxon>50 kb inversion clade</taxon>
        <taxon>NPAAA clade</taxon>
        <taxon>Hologalegina</taxon>
        <taxon>IRL clade</taxon>
        <taxon>Trifolieae</taxon>
        <taxon>Medicago</taxon>
    </lineage>
</organism>
<feature type="region of interest" description="Disordered" evidence="1">
    <location>
        <begin position="1"/>
        <end position="27"/>
    </location>
</feature>
<name>A0A072V6C0_MEDTR</name>
<accession>A0A072V6C0</accession>
<gene>
    <name evidence="2" type="ordered locus">MTR_2g437930</name>
</gene>
<reference evidence="3" key="3">
    <citation type="submission" date="2015-04" db="UniProtKB">
        <authorList>
            <consortium name="EnsemblPlants"/>
        </authorList>
    </citation>
    <scope>IDENTIFICATION</scope>
    <source>
        <strain evidence="3">cv. Jemalong A17</strain>
    </source>
</reference>
<protein>
    <submittedName>
        <fullName evidence="2 3">Uncharacterized protein</fullName>
    </submittedName>
</protein>
<dbReference type="AlphaFoldDB" id="A0A072V6C0"/>
<evidence type="ECO:0000256" key="1">
    <source>
        <dbReference type="SAM" id="MobiDB-lite"/>
    </source>
</evidence>
<reference evidence="2 4" key="2">
    <citation type="journal article" date="2014" name="BMC Genomics">
        <title>An improved genome release (version Mt4.0) for the model legume Medicago truncatula.</title>
        <authorList>
            <person name="Tang H."/>
            <person name="Krishnakumar V."/>
            <person name="Bidwell S."/>
            <person name="Rosen B."/>
            <person name="Chan A."/>
            <person name="Zhou S."/>
            <person name="Gentzbittel L."/>
            <person name="Childs K.L."/>
            <person name="Yandell M."/>
            <person name="Gundlach H."/>
            <person name="Mayer K.F."/>
            <person name="Schwartz D.C."/>
            <person name="Town C.D."/>
        </authorList>
    </citation>
    <scope>GENOME REANNOTATION</scope>
    <source>
        <strain evidence="2">A17</strain>
        <strain evidence="3 4">cv. Jemalong A17</strain>
    </source>
</reference>
<evidence type="ECO:0000313" key="2">
    <source>
        <dbReference type="EMBL" id="KEH37347.1"/>
    </source>
</evidence>
<evidence type="ECO:0000313" key="4">
    <source>
        <dbReference type="Proteomes" id="UP000002051"/>
    </source>
</evidence>